<dbReference type="AlphaFoldDB" id="X1QMA4"/>
<accession>X1QMA4</accession>
<protein>
    <submittedName>
        <fullName evidence="1">Uncharacterized protein</fullName>
    </submittedName>
</protein>
<reference evidence="1" key="1">
    <citation type="journal article" date="2014" name="Front. Microbiol.">
        <title>High frequency of phylogenetically diverse reductive dehalogenase-homologous genes in deep subseafloor sedimentary metagenomes.</title>
        <authorList>
            <person name="Kawai M."/>
            <person name="Futagami T."/>
            <person name="Toyoda A."/>
            <person name="Takaki Y."/>
            <person name="Nishi S."/>
            <person name="Hori S."/>
            <person name="Arai W."/>
            <person name="Tsubouchi T."/>
            <person name="Morono Y."/>
            <person name="Uchiyama I."/>
            <person name="Ito T."/>
            <person name="Fujiyama A."/>
            <person name="Inagaki F."/>
            <person name="Takami H."/>
        </authorList>
    </citation>
    <scope>NUCLEOTIDE SEQUENCE</scope>
    <source>
        <strain evidence="1">Expedition CK06-06</strain>
    </source>
</reference>
<organism evidence="1">
    <name type="scientific">marine sediment metagenome</name>
    <dbReference type="NCBI Taxonomy" id="412755"/>
    <lineage>
        <taxon>unclassified sequences</taxon>
        <taxon>metagenomes</taxon>
        <taxon>ecological metagenomes</taxon>
    </lineage>
</organism>
<name>X1QMA4_9ZZZZ</name>
<feature type="non-terminal residue" evidence="1">
    <location>
        <position position="1"/>
    </location>
</feature>
<gene>
    <name evidence="1" type="ORF">S12H4_11295</name>
</gene>
<dbReference type="EMBL" id="BARW01005036">
    <property type="protein sequence ID" value="GAI69373.1"/>
    <property type="molecule type" value="Genomic_DNA"/>
</dbReference>
<comment type="caution">
    <text evidence="1">The sequence shown here is derived from an EMBL/GenBank/DDBJ whole genome shotgun (WGS) entry which is preliminary data.</text>
</comment>
<proteinExistence type="predicted"/>
<sequence>PGISTAYALANAPSQGVSNKGFQTSGFNRKKRNIWLSINENH</sequence>
<evidence type="ECO:0000313" key="1">
    <source>
        <dbReference type="EMBL" id="GAI69373.1"/>
    </source>
</evidence>